<keyword evidence="1" id="KW-0575">Peroxidase</keyword>
<dbReference type="PROSITE" id="PS50292">
    <property type="entry name" value="PEROXIDASE_3"/>
    <property type="match status" value="1"/>
</dbReference>
<name>A0AAD7Z0E9_MYTSE</name>
<proteinExistence type="predicted"/>
<accession>A0AAD7Z0E9</accession>
<dbReference type="Pfam" id="PF03098">
    <property type="entry name" value="An_peroxidase"/>
    <property type="match status" value="1"/>
</dbReference>
<dbReference type="GO" id="GO:0004601">
    <property type="term" value="F:peroxidase activity"/>
    <property type="evidence" value="ECO:0007669"/>
    <property type="project" value="UniProtKB-KW"/>
</dbReference>
<keyword evidence="2" id="KW-0349">Heme</keyword>
<feature type="chain" id="PRO_5041986941" description="Peroxidase" evidence="3">
    <location>
        <begin position="19"/>
        <end position="628"/>
    </location>
</feature>
<dbReference type="GO" id="GO:0020037">
    <property type="term" value="F:heme binding"/>
    <property type="evidence" value="ECO:0007669"/>
    <property type="project" value="InterPro"/>
</dbReference>
<gene>
    <name evidence="4" type="ORF">PYW07_015641</name>
</gene>
<dbReference type="EMBL" id="JARGEI010000004">
    <property type="protein sequence ID" value="KAJ8733042.1"/>
    <property type="molecule type" value="Genomic_DNA"/>
</dbReference>
<evidence type="ECO:0000256" key="2">
    <source>
        <dbReference type="PIRSR" id="PIRSR619791-2"/>
    </source>
</evidence>
<comment type="caution">
    <text evidence="4">The sequence shown here is derived from an EMBL/GenBank/DDBJ whole genome shotgun (WGS) entry which is preliminary data.</text>
</comment>
<evidence type="ECO:0000313" key="4">
    <source>
        <dbReference type="EMBL" id="KAJ8733042.1"/>
    </source>
</evidence>
<organism evidence="4 5">
    <name type="scientific">Mythimna separata</name>
    <name type="common">Oriental armyworm</name>
    <name type="synonym">Pseudaletia separata</name>
    <dbReference type="NCBI Taxonomy" id="271217"/>
    <lineage>
        <taxon>Eukaryota</taxon>
        <taxon>Metazoa</taxon>
        <taxon>Ecdysozoa</taxon>
        <taxon>Arthropoda</taxon>
        <taxon>Hexapoda</taxon>
        <taxon>Insecta</taxon>
        <taxon>Pterygota</taxon>
        <taxon>Neoptera</taxon>
        <taxon>Endopterygota</taxon>
        <taxon>Lepidoptera</taxon>
        <taxon>Glossata</taxon>
        <taxon>Ditrysia</taxon>
        <taxon>Noctuoidea</taxon>
        <taxon>Noctuidae</taxon>
        <taxon>Noctuinae</taxon>
        <taxon>Hadenini</taxon>
        <taxon>Mythimna</taxon>
    </lineage>
</organism>
<feature type="signal peptide" evidence="3">
    <location>
        <begin position="1"/>
        <end position="18"/>
    </location>
</feature>
<sequence>MWLVSIVLVSLWAGSSYGVLYDAYTGEPATKCLLSYYAKNNLTNTCAIDVKPCDPNEYSRVDGTCNNLEHPGKGTYFSPITRILDACFHNGYEQRKAKSGKDLPLAREVRVKCLGEKVSSHPLYNHNVPGFGIYMFNDIGSVHDIENMLLNTTYCCEKEHMNDRACTPNIVKEDDPVFRYSPIRCMNSTRPLTHQDFGCTRDKVPSIIKKATTFFDHSQIYNVHGKGDKVIRSFIDGKLLVEEEDGKPFPPNGPTAFCPNNKAPEETRCFENYGNTLLPVALYIIWFVRHHNYICDKLKEVNPCWDDERLFYTARDINTAFANQMYFQEWYETLQGRKNLIKAGVMTKENGFRCLYDKNRDPEVTIEYTYVIRWFHLMQEEKAKMYDKQGNYVEDFPLFNSTFRMGLIAKNMESFTKSTLAPCHAVDGTVASDLANRGLPGVQEALDIPAGDLNKGRNFGVAPYVNYIYHFTGIKIKSFKELARFIQEEYIEILEELYEDVEDIDLMVGLWCSKMMKGGHIPELLAYILNDAWYRSVSSNRHWYECDERPHAFTEAQLKEVRKATVSGLLCTVGDGVHEMPKKGFLKISKKNPMVSCSRIPKINFRVWADDACKPKKHQKNGKKPNKH</sequence>
<dbReference type="GO" id="GO:0046872">
    <property type="term" value="F:metal ion binding"/>
    <property type="evidence" value="ECO:0007669"/>
    <property type="project" value="UniProtKB-KW"/>
</dbReference>
<dbReference type="AlphaFoldDB" id="A0AAD7Z0E9"/>
<dbReference type="Proteomes" id="UP001231518">
    <property type="component" value="Chromosome 6"/>
</dbReference>
<dbReference type="PANTHER" id="PTHR11475:SF125">
    <property type="entry name" value="GH11385P"/>
    <property type="match status" value="1"/>
</dbReference>
<evidence type="ECO:0008006" key="6">
    <source>
        <dbReference type="Google" id="ProtNLM"/>
    </source>
</evidence>
<dbReference type="PANTHER" id="PTHR11475">
    <property type="entry name" value="OXIDASE/PEROXIDASE"/>
    <property type="match status" value="1"/>
</dbReference>
<keyword evidence="3" id="KW-0732">Signal</keyword>
<dbReference type="InterPro" id="IPR010255">
    <property type="entry name" value="Haem_peroxidase_sf"/>
</dbReference>
<keyword evidence="1" id="KW-0560">Oxidoreductase</keyword>
<dbReference type="Gene3D" id="1.10.640.10">
    <property type="entry name" value="Haem peroxidase domain superfamily, animal type"/>
    <property type="match status" value="1"/>
</dbReference>
<protein>
    <recommendedName>
        <fullName evidence="6">Peroxidase</fullName>
    </recommendedName>
</protein>
<dbReference type="InterPro" id="IPR037120">
    <property type="entry name" value="Haem_peroxidase_sf_animal"/>
</dbReference>
<dbReference type="PRINTS" id="PR00457">
    <property type="entry name" value="ANPEROXIDASE"/>
</dbReference>
<keyword evidence="5" id="KW-1185">Reference proteome</keyword>
<evidence type="ECO:0000256" key="3">
    <source>
        <dbReference type="SAM" id="SignalP"/>
    </source>
</evidence>
<evidence type="ECO:0000256" key="1">
    <source>
        <dbReference type="ARBA" id="ARBA00022559"/>
    </source>
</evidence>
<reference evidence="4" key="1">
    <citation type="submission" date="2023-03" db="EMBL/GenBank/DDBJ databases">
        <title>Chromosome-level genomes of two armyworms, Mythimna separata and Mythimna loreyi, provide insights into the biosynthesis and reception of sex pheromones.</title>
        <authorList>
            <person name="Zhao H."/>
        </authorList>
    </citation>
    <scope>NUCLEOTIDE SEQUENCE</scope>
    <source>
        <strain evidence="4">BeijingLab</strain>
        <tissue evidence="4">Pupa</tissue>
    </source>
</reference>
<keyword evidence="2" id="KW-0479">Metal-binding</keyword>
<dbReference type="SUPFAM" id="SSF48113">
    <property type="entry name" value="Heme-dependent peroxidases"/>
    <property type="match status" value="1"/>
</dbReference>
<dbReference type="GO" id="GO:0006979">
    <property type="term" value="P:response to oxidative stress"/>
    <property type="evidence" value="ECO:0007669"/>
    <property type="project" value="InterPro"/>
</dbReference>
<dbReference type="InterPro" id="IPR019791">
    <property type="entry name" value="Haem_peroxidase_animal"/>
</dbReference>
<evidence type="ECO:0000313" key="5">
    <source>
        <dbReference type="Proteomes" id="UP001231518"/>
    </source>
</evidence>
<feature type="binding site" description="axial binding residue" evidence="2">
    <location>
        <position position="376"/>
    </location>
    <ligand>
        <name>heme b</name>
        <dbReference type="ChEBI" id="CHEBI:60344"/>
    </ligand>
    <ligandPart>
        <name>Fe</name>
        <dbReference type="ChEBI" id="CHEBI:18248"/>
    </ligandPart>
</feature>
<keyword evidence="2" id="KW-0408">Iron</keyword>